<proteinExistence type="predicted"/>
<feature type="region of interest" description="Disordered" evidence="1">
    <location>
        <begin position="1"/>
        <end position="24"/>
    </location>
</feature>
<dbReference type="Proteomes" id="UP000256253">
    <property type="component" value="Unassembled WGS sequence"/>
</dbReference>
<name>A0A3D9UXD1_9MICO</name>
<evidence type="ECO:0000313" key="3">
    <source>
        <dbReference type="Proteomes" id="UP000256253"/>
    </source>
</evidence>
<protein>
    <submittedName>
        <fullName evidence="2">Uncharacterized protein</fullName>
    </submittedName>
</protein>
<dbReference type="AlphaFoldDB" id="A0A3D9UXD1"/>
<keyword evidence="3" id="KW-1185">Reference proteome</keyword>
<sequence length="108" mass="11603">MTNTIERESRPTGNRAAITKIQGDKSTPQSTALAADTLILARRVDYAVLVVAQRRDGVLVAQVFTTLAAAEKKVSRTRERGLLASLTLVRLTPVASTVDPAEALGWSE</sequence>
<dbReference type="OrthoDB" id="5149619at2"/>
<comment type="caution">
    <text evidence="2">The sequence shown here is derived from an EMBL/GenBank/DDBJ whole genome shotgun (WGS) entry which is preliminary data.</text>
</comment>
<dbReference type="EMBL" id="QTUA01000001">
    <property type="protein sequence ID" value="REF30634.1"/>
    <property type="molecule type" value="Genomic_DNA"/>
</dbReference>
<dbReference type="RefSeq" id="WP_147301354.1">
    <property type="nucleotide sequence ID" value="NZ_QTUA01000001.1"/>
</dbReference>
<evidence type="ECO:0000256" key="1">
    <source>
        <dbReference type="SAM" id="MobiDB-lite"/>
    </source>
</evidence>
<feature type="compositionally biased region" description="Basic and acidic residues" evidence="1">
    <location>
        <begin position="1"/>
        <end position="10"/>
    </location>
</feature>
<gene>
    <name evidence="2" type="ORF">DFJ65_1649</name>
</gene>
<accession>A0A3D9UXD1</accession>
<organism evidence="2 3">
    <name type="scientific">Calidifontibacter indicus</name>
    <dbReference type="NCBI Taxonomy" id="419650"/>
    <lineage>
        <taxon>Bacteria</taxon>
        <taxon>Bacillati</taxon>
        <taxon>Actinomycetota</taxon>
        <taxon>Actinomycetes</taxon>
        <taxon>Micrococcales</taxon>
        <taxon>Dermacoccaceae</taxon>
        <taxon>Calidifontibacter</taxon>
    </lineage>
</organism>
<reference evidence="2 3" key="1">
    <citation type="submission" date="2018-08" db="EMBL/GenBank/DDBJ databases">
        <title>Sequencing the genomes of 1000 actinobacteria strains.</title>
        <authorList>
            <person name="Klenk H.-P."/>
        </authorList>
    </citation>
    <scope>NUCLEOTIDE SEQUENCE [LARGE SCALE GENOMIC DNA]</scope>
    <source>
        <strain evidence="2 3">DSM 22967</strain>
    </source>
</reference>
<evidence type="ECO:0000313" key="2">
    <source>
        <dbReference type="EMBL" id="REF30634.1"/>
    </source>
</evidence>